<dbReference type="AlphaFoldDB" id="A0A7X3CMB5"/>
<dbReference type="OrthoDB" id="2454814at2"/>
<evidence type="ECO:0000256" key="1">
    <source>
        <dbReference type="SAM" id="MobiDB-lite"/>
    </source>
</evidence>
<dbReference type="RefSeq" id="WP_155609417.1">
    <property type="nucleotide sequence ID" value="NZ_WNZW01000001.1"/>
</dbReference>
<feature type="region of interest" description="Disordered" evidence="1">
    <location>
        <begin position="57"/>
        <end position="80"/>
    </location>
</feature>
<organism evidence="2 3">
    <name type="scientific">Paenibacillus woosongensis</name>
    <dbReference type="NCBI Taxonomy" id="307580"/>
    <lineage>
        <taxon>Bacteria</taxon>
        <taxon>Bacillati</taxon>
        <taxon>Bacillota</taxon>
        <taxon>Bacilli</taxon>
        <taxon>Bacillales</taxon>
        <taxon>Paenibacillaceae</taxon>
        <taxon>Paenibacillus</taxon>
    </lineage>
</organism>
<protein>
    <submittedName>
        <fullName evidence="2">Uncharacterized protein</fullName>
    </submittedName>
</protein>
<name>A0A7X3CMB5_9BACL</name>
<dbReference type="EMBL" id="WNZW01000001">
    <property type="protein sequence ID" value="MUG43992.1"/>
    <property type="molecule type" value="Genomic_DNA"/>
</dbReference>
<comment type="caution">
    <text evidence="2">The sequence shown here is derived from an EMBL/GenBank/DDBJ whole genome shotgun (WGS) entry which is preliminary data.</text>
</comment>
<gene>
    <name evidence="2" type="ORF">GNP95_03090</name>
</gene>
<feature type="region of interest" description="Disordered" evidence="1">
    <location>
        <begin position="1"/>
        <end position="37"/>
    </location>
</feature>
<proteinExistence type="predicted"/>
<evidence type="ECO:0000313" key="3">
    <source>
        <dbReference type="Proteomes" id="UP000447876"/>
    </source>
</evidence>
<reference evidence="2 3" key="1">
    <citation type="submission" date="2019-11" db="EMBL/GenBank/DDBJ databases">
        <title>Draft genome sequences of five Paenibacillus species of dairy origin.</title>
        <authorList>
            <person name="Olajide A.M."/>
            <person name="Chen S."/>
            <person name="Lapointe G."/>
        </authorList>
    </citation>
    <scope>NUCLEOTIDE SEQUENCE [LARGE SCALE GENOMIC DNA]</scope>
    <source>
        <strain evidence="2 3">12CR55</strain>
    </source>
</reference>
<dbReference type="Proteomes" id="UP000447876">
    <property type="component" value="Unassembled WGS sequence"/>
</dbReference>
<accession>A0A7X3CMB5</accession>
<sequence length="80" mass="9208">MVDKSKRGSKPGEQAGGWDHPEQYPTSKPSLFDMHESEMHVDPIPVEDLRLEVREEREKAVTKHRSSSEGKYHTGFEDNE</sequence>
<evidence type="ECO:0000313" key="2">
    <source>
        <dbReference type="EMBL" id="MUG43992.1"/>
    </source>
</evidence>